<dbReference type="InterPro" id="IPR007135">
    <property type="entry name" value="Atg3/Atg10"/>
</dbReference>
<keyword evidence="4" id="KW-0833">Ubl conjugation pathway</keyword>
<keyword evidence="5" id="KW-0813">Transport</keyword>
<sequence length="146" mass="16033">MEESSLESVDNASAAATTLAGGVLCHQYVVLSPTFKVPTFYFSVHDFSGAPLTLTEVLQLPLFRRDAFEGAQVTTFSVQQSSASFPLLSFGDHPALNVHCWYLHPCGTSAAVEEILDAADADEEQRHLRWLEAWFTLLSSLLDLRG</sequence>
<evidence type="ECO:0000256" key="7">
    <source>
        <dbReference type="ARBA" id="ARBA00029833"/>
    </source>
</evidence>
<dbReference type="EMBL" id="KN831947">
    <property type="protein sequence ID" value="KIO12879.1"/>
    <property type="molecule type" value="Genomic_DNA"/>
</dbReference>
<dbReference type="PANTHER" id="PTHR14957:SF1">
    <property type="entry name" value="UBIQUITIN-LIKE-CONJUGATING ENZYME ATG10"/>
    <property type="match status" value="1"/>
</dbReference>
<accession>A0A0C3PVL3</accession>
<keyword evidence="5" id="KW-0653">Protein transport</keyword>
<reference evidence="9" key="2">
    <citation type="submission" date="2015-01" db="EMBL/GenBank/DDBJ databases">
        <title>Evolutionary Origins and Diversification of the Mycorrhizal Mutualists.</title>
        <authorList>
            <consortium name="DOE Joint Genome Institute"/>
            <consortium name="Mycorrhizal Genomics Consortium"/>
            <person name="Kohler A."/>
            <person name="Kuo A."/>
            <person name="Nagy L.G."/>
            <person name="Floudas D."/>
            <person name="Copeland A."/>
            <person name="Barry K.W."/>
            <person name="Cichocki N."/>
            <person name="Veneault-Fourrey C."/>
            <person name="LaButti K."/>
            <person name="Lindquist E.A."/>
            <person name="Lipzen A."/>
            <person name="Lundell T."/>
            <person name="Morin E."/>
            <person name="Murat C."/>
            <person name="Riley R."/>
            <person name="Ohm R."/>
            <person name="Sun H."/>
            <person name="Tunlid A."/>
            <person name="Henrissat B."/>
            <person name="Grigoriev I.V."/>
            <person name="Hibbett D.S."/>
            <person name="Martin F."/>
        </authorList>
    </citation>
    <scope>NUCLEOTIDE SEQUENCE [LARGE SCALE GENOMIC DNA]</scope>
    <source>
        <strain evidence="9">Marx 270</strain>
    </source>
</reference>
<dbReference type="HOGENOM" id="CLU_072332_2_1_1"/>
<name>A0A0C3PVL3_PISTI</name>
<evidence type="ECO:0000256" key="6">
    <source>
        <dbReference type="ARBA" id="ARBA00023006"/>
    </source>
</evidence>
<dbReference type="Gene3D" id="3.30.1460.50">
    <property type="match status" value="1"/>
</dbReference>
<dbReference type="GO" id="GO:0000422">
    <property type="term" value="P:autophagy of mitochondrion"/>
    <property type="evidence" value="ECO:0007669"/>
    <property type="project" value="TreeGrafter"/>
</dbReference>
<evidence type="ECO:0000313" key="8">
    <source>
        <dbReference type="EMBL" id="KIO12879.1"/>
    </source>
</evidence>
<evidence type="ECO:0000256" key="2">
    <source>
        <dbReference type="ARBA" id="ARBA00021099"/>
    </source>
</evidence>
<dbReference type="PANTHER" id="PTHR14957">
    <property type="entry name" value="UBIQUITIN-LIKE-CONJUGATING ENZYME ATG10"/>
    <property type="match status" value="1"/>
</dbReference>
<dbReference type="Proteomes" id="UP000054217">
    <property type="component" value="Unassembled WGS sequence"/>
</dbReference>
<dbReference type="GO" id="GO:0015031">
    <property type="term" value="P:protein transport"/>
    <property type="evidence" value="ECO:0007669"/>
    <property type="project" value="UniProtKB-KW"/>
</dbReference>
<organism evidence="8 9">
    <name type="scientific">Pisolithus tinctorius Marx 270</name>
    <dbReference type="NCBI Taxonomy" id="870435"/>
    <lineage>
        <taxon>Eukaryota</taxon>
        <taxon>Fungi</taxon>
        <taxon>Dikarya</taxon>
        <taxon>Basidiomycota</taxon>
        <taxon>Agaricomycotina</taxon>
        <taxon>Agaricomycetes</taxon>
        <taxon>Agaricomycetidae</taxon>
        <taxon>Boletales</taxon>
        <taxon>Sclerodermatineae</taxon>
        <taxon>Pisolithaceae</taxon>
        <taxon>Pisolithus</taxon>
    </lineage>
</organism>
<keyword evidence="9" id="KW-1185">Reference proteome</keyword>
<dbReference type="GO" id="GO:0005829">
    <property type="term" value="C:cytosol"/>
    <property type="evidence" value="ECO:0007669"/>
    <property type="project" value="TreeGrafter"/>
</dbReference>
<keyword evidence="3" id="KW-0808">Transferase</keyword>
<dbReference type="GO" id="GO:0000045">
    <property type="term" value="P:autophagosome assembly"/>
    <property type="evidence" value="ECO:0007669"/>
    <property type="project" value="TreeGrafter"/>
</dbReference>
<protein>
    <recommendedName>
        <fullName evidence="2">Ubiquitin-like-conjugating enzyme ATG10</fullName>
    </recommendedName>
    <alternativeName>
        <fullName evidence="7">Autophagy-related protein 10</fullName>
    </alternativeName>
</protein>
<gene>
    <name evidence="8" type="ORF">M404DRAFT_993847</name>
</gene>
<comment type="similarity">
    <text evidence="1">Belongs to the ATG10 family.</text>
</comment>
<evidence type="ECO:0000256" key="1">
    <source>
        <dbReference type="ARBA" id="ARBA00005696"/>
    </source>
</evidence>
<dbReference type="STRING" id="870435.A0A0C3PVL3"/>
<dbReference type="InParanoid" id="A0A0C3PVL3"/>
<dbReference type="OrthoDB" id="4089664at2759"/>
<reference evidence="8 9" key="1">
    <citation type="submission" date="2014-04" db="EMBL/GenBank/DDBJ databases">
        <authorList>
            <consortium name="DOE Joint Genome Institute"/>
            <person name="Kuo A."/>
            <person name="Kohler A."/>
            <person name="Costa M.D."/>
            <person name="Nagy L.G."/>
            <person name="Floudas D."/>
            <person name="Copeland A."/>
            <person name="Barry K.W."/>
            <person name="Cichocki N."/>
            <person name="Veneault-Fourrey C."/>
            <person name="LaButti K."/>
            <person name="Lindquist E.A."/>
            <person name="Lipzen A."/>
            <person name="Lundell T."/>
            <person name="Morin E."/>
            <person name="Murat C."/>
            <person name="Sun H."/>
            <person name="Tunlid A."/>
            <person name="Henrissat B."/>
            <person name="Grigoriev I.V."/>
            <person name="Hibbett D.S."/>
            <person name="Martin F."/>
            <person name="Nordberg H.P."/>
            <person name="Cantor M.N."/>
            <person name="Hua S.X."/>
        </authorList>
    </citation>
    <scope>NUCLEOTIDE SEQUENCE [LARGE SCALE GENOMIC DNA]</scope>
    <source>
        <strain evidence="8 9">Marx 270</strain>
    </source>
</reference>
<evidence type="ECO:0000256" key="3">
    <source>
        <dbReference type="ARBA" id="ARBA00022679"/>
    </source>
</evidence>
<keyword evidence="6" id="KW-0072">Autophagy</keyword>
<proteinExistence type="inferred from homology"/>
<evidence type="ECO:0000256" key="4">
    <source>
        <dbReference type="ARBA" id="ARBA00022786"/>
    </source>
</evidence>
<evidence type="ECO:0000313" key="9">
    <source>
        <dbReference type="Proteomes" id="UP000054217"/>
    </source>
</evidence>
<dbReference type="GO" id="GO:0032446">
    <property type="term" value="P:protein modification by small protein conjugation"/>
    <property type="evidence" value="ECO:0007669"/>
    <property type="project" value="TreeGrafter"/>
</dbReference>
<dbReference type="AlphaFoldDB" id="A0A0C3PVL3"/>
<dbReference type="Pfam" id="PF03987">
    <property type="entry name" value="Autophagy_act_C"/>
    <property type="match status" value="1"/>
</dbReference>
<evidence type="ECO:0000256" key="5">
    <source>
        <dbReference type="ARBA" id="ARBA00022927"/>
    </source>
</evidence>
<dbReference type="GO" id="GO:0061651">
    <property type="term" value="F:Atg12 conjugating enzyme activity"/>
    <property type="evidence" value="ECO:0007669"/>
    <property type="project" value="TreeGrafter"/>
</dbReference>